<gene>
    <name evidence="6" type="ORF">MXF72_12455</name>
</gene>
<dbReference type="InterPro" id="IPR002104">
    <property type="entry name" value="Integrase_catalytic"/>
</dbReference>
<keyword evidence="3" id="KW-0238">DNA-binding</keyword>
<dbReference type="SUPFAM" id="SSF56349">
    <property type="entry name" value="DNA breaking-rejoining enzymes"/>
    <property type="match status" value="1"/>
</dbReference>
<dbReference type="InterPro" id="IPR013762">
    <property type="entry name" value="Integrase-like_cat_sf"/>
</dbReference>
<dbReference type="GO" id="GO:0006310">
    <property type="term" value="P:DNA recombination"/>
    <property type="evidence" value="ECO:0007669"/>
    <property type="project" value="UniProtKB-KW"/>
</dbReference>
<sequence length="349" mass="39801">MSIRKHKQSGFWWVDLTAPGGQRVRRSTGTTDKAAAKEFHDRLKADLWRQHHFGEQARRSFEEACVQFLNASQGQKDYRTKVRHVKYWLTVFGGRSICSLTTDDIMNGLPTHRTYESGPATKLTPATQNRYLASMTRILSLAADAGWIDRKPKLQMAREAAVRVRWLTQAKADQFLNAIRLDWVRDSCEFALATGCRAAEIFSLTWDKVDLDRSLAWVTNDLAKSGRARAVPLNEHAVEVVQRRIGTHASLVFSRIWAGSQIEQIDRRAFTAAMKEVGLRDFRFHDLRHTWASWHVQNGTPLFVLKELGGWETLDMVKKYAHLDAGHLAQYANHVTFRSQQTAGKKKAA</sequence>
<keyword evidence="4" id="KW-0233">DNA recombination</keyword>
<evidence type="ECO:0000256" key="4">
    <source>
        <dbReference type="ARBA" id="ARBA00023172"/>
    </source>
</evidence>
<dbReference type="GO" id="GO:0015074">
    <property type="term" value="P:DNA integration"/>
    <property type="evidence" value="ECO:0007669"/>
    <property type="project" value="UniProtKB-KW"/>
</dbReference>
<dbReference type="Gene3D" id="1.10.150.130">
    <property type="match status" value="1"/>
</dbReference>
<proteinExistence type="inferred from homology"/>
<protein>
    <submittedName>
        <fullName evidence="6">Site-specific integrase</fullName>
    </submittedName>
</protein>
<dbReference type="InterPro" id="IPR011010">
    <property type="entry name" value="DNA_brk_join_enz"/>
</dbReference>
<comment type="similarity">
    <text evidence="1">Belongs to the 'phage' integrase family.</text>
</comment>
<evidence type="ECO:0000259" key="5">
    <source>
        <dbReference type="PROSITE" id="PS51898"/>
    </source>
</evidence>
<dbReference type="Gene3D" id="1.10.443.10">
    <property type="entry name" value="Intergrase catalytic core"/>
    <property type="match status" value="1"/>
</dbReference>
<dbReference type="PANTHER" id="PTHR30349">
    <property type="entry name" value="PHAGE INTEGRASE-RELATED"/>
    <property type="match status" value="1"/>
</dbReference>
<organism evidence="6 7">
    <name type="scientific">Alcaligenes faecalis</name>
    <dbReference type="NCBI Taxonomy" id="511"/>
    <lineage>
        <taxon>Bacteria</taxon>
        <taxon>Pseudomonadati</taxon>
        <taxon>Pseudomonadota</taxon>
        <taxon>Betaproteobacteria</taxon>
        <taxon>Burkholderiales</taxon>
        <taxon>Alcaligenaceae</taxon>
        <taxon>Alcaligenes</taxon>
    </lineage>
</organism>
<evidence type="ECO:0000256" key="1">
    <source>
        <dbReference type="ARBA" id="ARBA00008857"/>
    </source>
</evidence>
<dbReference type="PANTHER" id="PTHR30349:SF64">
    <property type="entry name" value="PROPHAGE INTEGRASE INTD-RELATED"/>
    <property type="match status" value="1"/>
</dbReference>
<accession>A0AAE9KM59</accession>
<dbReference type="InterPro" id="IPR010998">
    <property type="entry name" value="Integrase_recombinase_N"/>
</dbReference>
<keyword evidence="2" id="KW-0229">DNA integration</keyword>
<dbReference type="Proteomes" id="UP000830925">
    <property type="component" value="Chromosome"/>
</dbReference>
<evidence type="ECO:0000313" key="7">
    <source>
        <dbReference type="Proteomes" id="UP000830925"/>
    </source>
</evidence>
<evidence type="ECO:0000313" key="6">
    <source>
        <dbReference type="EMBL" id="UPL20237.1"/>
    </source>
</evidence>
<name>A0AAE9KM59_ALCFA</name>
<evidence type="ECO:0000256" key="3">
    <source>
        <dbReference type="ARBA" id="ARBA00023125"/>
    </source>
</evidence>
<dbReference type="Pfam" id="PF00589">
    <property type="entry name" value="Phage_integrase"/>
    <property type="match status" value="1"/>
</dbReference>
<evidence type="ECO:0000256" key="2">
    <source>
        <dbReference type="ARBA" id="ARBA00022908"/>
    </source>
</evidence>
<dbReference type="RefSeq" id="WP_247965746.1">
    <property type="nucleotide sequence ID" value="NZ_CP095873.1"/>
</dbReference>
<dbReference type="InterPro" id="IPR050090">
    <property type="entry name" value="Tyrosine_recombinase_XerCD"/>
</dbReference>
<feature type="domain" description="Tyr recombinase" evidence="5">
    <location>
        <begin position="162"/>
        <end position="333"/>
    </location>
</feature>
<dbReference type="PROSITE" id="PS51898">
    <property type="entry name" value="TYR_RECOMBINASE"/>
    <property type="match status" value="1"/>
</dbReference>
<reference evidence="6" key="1">
    <citation type="submission" date="2022-04" db="EMBL/GenBank/DDBJ databases">
        <title>Genomic mining of Alcaligenes faecalis D334 producing ectoin and derivatives.</title>
        <authorList>
            <person name="Doan V.T."/>
            <person name="Quach N.T."/>
            <person name="Vu T.-H.-N."/>
            <person name="Phi Q.-T."/>
        </authorList>
    </citation>
    <scope>NUCLEOTIDE SEQUENCE</scope>
    <source>
        <strain evidence="6">D334</strain>
    </source>
</reference>
<dbReference type="AlphaFoldDB" id="A0AAE9KM59"/>
<dbReference type="GO" id="GO:0003677">
    <property type="term" value="F:DNA binding"/>
    <property type="evidence" value="ECO:0007669"/>
    <property type="project" value="UniProtKB-KW"/>
</dbReference>
<dbReference type="EMBL" id="CP095873">
    <property type="protein sequence ID" value="UPL20237.1"/>
    <property type="molecule type" value="Genomic_DNA"/>
</dbReference>
<dbReference type="CDD" id="cd00796">
    <property type="entry name" value="INT_Rci_Hp1_C"/>
    <property type="match status" value="1"/>
</dbReference>